<proteinExistence type="predicted"/>
<reference evidence="1" key="1">
    <citation type="journal article" date="2015" name="Nature">
        <title>Complex archaea that bridge the gap between prokaryotes and eukaryotes.</title>
        <authorList>
            <person name="Spang A."/>
            <person name="Saw J.H."/>
            <person name="Jorgensen S.L."/>
            <person name="Zaremba-Niedzwiedzka K."/>
            <person name="Martijn J."/>
            <person name="Lind A.E."/>
            <person name="van Eijk R."/>
            <person name="Schleper C."/>
            <person name="Guy L."/>
            <person name="Ettema T.J."/>
        </authorList>
    </citation>
    <scope>NUCLEOTIDE SEQUENCE</scope>
</reference>
<accession>A0A0F9JDR1</accession>
<name>A0A0F9JDR1_9ZZZZ</name>
<dbReference type="Gene3D" id="3.40.140.10">
    <property type="entry name" value="Cytidine Deaminase, domain 2"/>
    <property type="match status" value="1"/>
</dbReference>
<gene>
    <name evidence="1" type="ORF">LCGC14_1542030</name>
</gene>
<dbReference type="SUPFAM" id="SSF102712">
    <property type="entry name" value="JAB1/MPN domain"/>
    <property type="match status" value="1"/>
</dbReference>
<dbReference type="EMBL" id="LAZR01011682">
    <property type="protein sequence ID" value="KKM60416.1"/>
    <property type="molecule type" value="Genomic_DNA"/>
</dbReference>
<sequence length="156" mass="17929">MIKIELILLPFPILKETIKIFKEYGKENLEAIAIWVGQEERTTFKIKDVWIPTQFNTIISYYVPDLNVHNINVELNKKNYSAIAQLHTHPGNAFHSCIDDNNSILTLPGSFSIVVPDFGSVSIRNNLNNLAVYRLFDKGWVLQSINKVNKLFKIIK</sequence>
<protein>
    <submittedName>
        <fullName evidence="1">Uncharacterized protein</fullName>
    </submittedName>
</protein>
<organism evidence="1">
    <name type="scientific">marine sediment metagenome</name>
    <dbReference type="NCBI Taxonomy" id="412755"/>
    <lineage>
        <taxon>unclassified sequences</taxon>
        <taxon>metagenomes</taxon>
        <taxon>ecological metagenomes</taxon>
    </lineage>
</organism>
<dbReference type="AlphaFoldDB" id="A0A0F9JDR1"/>
<evidence type="ECO:0000313" key="1">
    <source>
        <dbReference type="EMBL" id="KKM60416.1"/>
    </source>
</evidence>
<comment type="caution">
    <text evidence="1">The sequence shown here is derived from an EMBL/GenBank/DDBJ whole genome shotgun (WGS) entry which is preliminary data.</text>
</comment>